<feature type="transmembrane region" description="Helical" evidence="1">
    <location>
        <begin position="264"/>
        <end position="285"/>
    </location>
</feature>
<dbReference type="Proteomes" id="UP000237655">
    <property type="component" value="Chromosome"/>
</dbReference>
<dbReference type="PANTHER" id="PTHR30489:SF0">
    <property type="entry name" value="LIPOPROTEIN-RELEASING SYSTEM TRANSMEMBRANE PROTEIN LOLE"/>
    <property type="match status" value="1"/>
</dbReference>
<evidence type="ECO:0000313" key="2">
    <source>
        <dbReference type="EMBL" id="AVO37005.1"/>
    </source>
</evidence>
<feature type="transmembrane region" description="Helical" evidence="1">
    <location>
        <begin position="297"/>
        <end position="314"/>
    </location>
</feature>
<organism evidence="2 3">
    <name type="scientific">Pukyongiella litopenaei</name>
    <dbReference type="NCBI Taxonomy" id="2605946"/>
    <lineage>
        <taxon>Bacteria</taxon>
        <taxon>Pseudomonadati</taxon>
        <taxon>Pseudomonadota</taxon>
        <taxon>Alphaproteobacteria</taxon>
        <taxon>Rhodobacterales</taxon>
        <taxon>Paracoccaceae</taxon>
        <taxon>Pukyongiella</taxon>
    </lineage>
</organism>
<sequence>MLIASLALRDLLRDRFFLFCNVAVMVGILVPLLVLFGVKNGVYAALLGEMLADPASRQIDTAGNATLGAEDIAPLRDWPDIAFLTPKVRGQFDFMNVREQGGRRMRPALVVPSGAGDPTLPDGLDLTGDEVAVSAQLARALSLAPGADLQLVSQAEDRPRQLVLPVRVVAVLDEAAVAGAAVLAPFALLDLIEAFYESYALPQFGIAGTRPLSDRIPAYEGVRVYAQRLEDLAALQARIEAQLGLATTARTREVESLLGLGRKLTLALALTAGLAAVGLGAALMLAFWSEAARKRQVLAGIALLGVPGAELALFPMVQALVTAVLGLAVSFGLYLLAGRAAGAMFAHGLPDGAALAVIPPAQALAIIAAVLGLVLGASALAAWSVQRFDPASVLREGS</sequence>
<name>A0A2S0MM96_9RHOB</name>
<dbReference type="GO" id="GO:0098797">
    <property type="term" value="C:plasma membrane protein complex"/>
    <property type="evidence" value="ECO:0007669"/>
    <property type="project" value="TreeGrafter"/>
</dbReference>
<dbReference type="KEGG" id="thas:C6Y53_04335"/>
<reference evidence="3" key="1">
    <citation type="submission" date="2018-03" db="EMBL/GenBank/DDBJ databases">
        <title>Genomic analysis of the strain SH-1 isolated from shrimp intestine.</title>
        <authorList>
            <person name="Kim Y.-S."/>
            <person name="Kim S.-E."/>
            <person name="Kim K.-H."/>
        </authorList>
    </citation>
    <scope>NUCLEOTIDE SEQUENCE [LARGE SCALE GENOMIC DNA]</scope>
    <source>
        <strain evidence="3">SH-1</strain>
    </source>
</reference>
<feature type="transmembrane region" description="Helical" evidence="1">
    <location>
        <begin position="320"/>
        <end position="342"/>
    </location>
</feature>
<dbReference type="GO" id="GO:0044874">
    <property type="term" value="P:lipoprotein localization to outer membrane"/>
    <property type="evidence" value="ECO:0007669"/>
    <property type="project" value="TreeGrafter"/>
</dbReference>
<keyword evidence="1" id="KW-0472">Membrane</keyword>
<feature type="transmembrane region" description="Helical" evidence="1">
    <location>
        <begin position="16"/>
        <end position="38"/>
    </location>
</feature>
<keyword evidence="1" id="KW-1133">Transmembrane helix</keyword>
<evidence type="ECO:0000256" key="1">
    <source>
        <dbReference type="SAM" id="Phobius"/>
    </source>
</evidence>
<gene>
    <name evidence="2" type="ORF">C6Y53_04335</name>
</gene>
<accession>A0A2S0MM96</accession>
<protein>
    <submittedName>
        <fullName evidence="2">ABC transporter permease</fullName>
    </submittedName>
</protein>
<dbReference type="RefSeq" id="WP_106471319.1">
    <property type="nucleotide sequence ID" value="NZ_CP027665.1"/>
</dbReference>
<dbReference type="AlphaFoldDB" id="A0A2S0MM96"/>
<dbReference type="PANTHER" id="PTHR30489">
    <property type="entry name" value="LIPOPROTEIN-RELEASING SYSTEM TRANSMEMBRANE PROTEIN LOLE"/>
    <property type="match status" value="1"/>
</dbReference>
<evidence type="ECO:0000313" key="3">
    <source>
        <dbReference type="Proteomes" id="UP000237655"/>
    </source>
</evidence>
<feature type="transmembrane region" description="Helical" evidence="1">
    <location>
        <begin position="363"/>
        <end position="385"/>
    </location>
</feature>
<dbReference type="InterPro" id="IPR051447">
    <property type="entry name" value="Lipoprotein-release_system"/>
</dbReference>
<dbReference type="EMBL" id="CP027665">
    <property type="protein sequence ID" value="AVO37005.1"/>
    <property type="molecule type" value="Genomic_DNA"/>
</dbReference>
<keyword evidence="3" id="KW-1185">Reference proteome</keyword>
<keyword evidence="1" id="KW-0812">Transmembrane</keyword>
<proteinExistence type="predicted"/>